<dbReference type="EMBL" id="BGPR01111487">
    <property type="protein sequence ID" value="GBM92191.1"/>
    <property type="molecule type" value="Genomic_DNA"/>
</dbReference>
<evidence type="ECO:0000256" key="1">
    <source>
        <dbReference type="SAM" id="MobiDB-lite"/>
    </source>
</evidence>
<feature type="region of interest" description="Disordered" evidence="1">
    <location>
        <begin position="1"/>
        <end position="33"/>
    </location>
</feature>
<evidence type="ECO:0000313" key="3">
    <source>
        <dbReference type="Proteomes" id="UP000499080"/>
    </source>
</evidence>
<feature type="compositionally biased region" description="Basic and acidic residues" evidence="1">
    <location>
        <begin position="16"/>
        <end position="25"/>
    </location>
</feature>
<feature type="non-terminal residue" evidence="2">
    <location>
        <position position="1"/>
    </location>
</feature>
<organism evidence="2 3">
    <name type="scientific">Araneus ventricosus</name>
    <name type="common">Orbweaver spider</name>
    <name type="synonym">Epeira ventricosa</name>
    <dbReference type="NCBI Taxonomy" id="182803"/>
    <lineage>
        <taxon>Eukaryota</taxon>
        <taxon>Metazoa</taxon>
        <taxon>Ecdysozoa</taxon>
        <taxon>Arthropoda</taxon>
        <taxon>Chelicerata</taxon>
        <taxon>Arachnida</taxon>
        <taxon>Araneae</taxon>
        <taxon>Araneomorphae</taxon>
        <taxon>Entelegynae</taxon>
        <taxon>Araneoidea</taxon>
        <taxon>Araneidae</taxon>
        <taxon>Araneus</taxon>
    </lineage>
</organism>
<dbReference type="AlphaFoldDB" id="A0A4Y2JP74"/>
<dbReference type="Proteomes" id="UP000499080">
    <property type="component" value="Unassembled WGS sequence"/>
</dbReference>
<accession>A0A4Y2JP74</accession>
<reference evidence="2 3" key="1">
    <citation type="journal article" date="2019" name="Sci. Rep.">
        <title>Orb-weaving spider Araneus ventricosus genome elucidates the spidroin gene catalogue.</title>
        <authorList>
            <person name="Kono N."/>
            <person name="Nakamura H."/>
            <person name="Ohtoshi R."/>
            <person name="Moran D.A.P."/>
            <person name="Shinohara A."/>
            <person name="Yoshida Y."/>
            <person name="Fujiwara M."/>
            <person name="Mori M."/>
            <person name="Tomita M."/>
            <person name="Arakawa K."/>
        </authorList>
    </citation>
    <scope>NUCLEOTIDE SEQUENCE [LARGE SCALE GENOMIC DNA]</scope>
</reference>
<gene>
    <name evidence="2" type="ORF">AVEN_265959_1</name>
</gene>
<name>A0A4Y2JP74_ARAVE</name>
<comment type="caution">
    <text evidence="2">The sequence shown here is derived from an EMBL/GenBank/DDBJ whole genome shotgun (WGS) entry which is preliminary data.</text>
</comment>
<proteinExistence type="predicted"/>
<protein>
    <submittedName>
        <fullName evidence="2">Uncharacterized protein</fullName>
    </submittedName>
</protein>
<sequence length="33" mass="3742">KITGYVRVSAARGKKKSDTIRHQPERPSFSRKG</sequence>
<keyword evidence="3" id="KW-1185">Reference proteome</keyword>
<evidence type="ECO:0000313" key="2">
    <source>
        <dbReference type="EMBL" id="GBM92191.1"/>
    </source>
</evidence>